<reference evidence="7 8" key="1">
    <citation type="submission" date="2016-11" db="EMBL/GenBank/DDBJ databases">
        <authorList>
            <person name="Jaros S."/>
            <person name="Januszkiewicz K."/>
            <person name="Wedrychowicz H."/>
        </authorList>
    </citation>
    <scope>NUCLEOTIDE SEQUENCE [LARGE SCALE GENOMIC DNA]</scope>
    <source>
        <strain evidence="7 8">DSM 27406</strain>
    </source>
</reference>
<evidence type="ECO:0000256" key="4">
    <source>
        <dbReference type="ARBA" id="ARBA00023284"/>
    </source>
</evidence>
<dbReference type="InterPro" id="IPR013766">
    <property type="entry name" value="Thioredoxin_domain"/>
</dbReference>
<name>A0A1M7K7J9_9BACT</name>
<keyword evidence="2" id="KW-0201">Cytochrome c-type biogenesis</keyword>
<keyword evidence="4" id="KW-0676">Redox-active center</keyword>
<dbReference type="InterPro" id="IPR000866">
    <property type="entry name" value="AhpC/TSA"/>
</dbReference>
<dbReference type="InterPro" id="IPR036249">
    <property type="entry name" value="Thioredoxin-like_sf"/>
</dbReference>
<dbReference type="OrthoDB" id="750178at2"/>
<dbReference type="InterPro" id="IPR025380">
    <property type="entry name" value="DUF4369"/>
</dbReference>
<dbReference type="Pfam" id="PF14289">
    <property type="entry name" value="DUF4369"/>
    <property type="match status" value="1"/>
</dbReference>
<dbReference type="Gene3D" id="3.40.30.10">
    <property type="entry name" value="Glutaredoxin"/>
    <property type="match status" value="1"/>
</dbReference>
<dbReference type="PANTHER" id="PTHR42852:SF6">
    <property type="entry name" value="THIOL:DISULFIDE INTERCHANGE PROTEIN DSBE"/>
    <property type="match status" value="1"/>
</dbReference>
<dbReference type="RefSeq" id="WP_073085667.1">
    <property type="nucleotide sequence ID" value="NZ_FRBL01000009.1"/>
</dbReference>
<dbReference type="EMBL" id="FRBL01000009">
    <property type="protein sequence ID" value="SHM61218.1"/>
    <property type="molecule type" value="Genomic_DNA"/>
</dbReference>
<feature type="chain" id="PRO_5012590724" evidence="5">
    <location>
        <begin position="25"/>
        <end position="365"/>
    </location>
</feature>
<accession>A0A1M7K7J9</accession>
<dbReference type="STRING" id="1419482.SAMN05444266_109189"/>
<gene>
    <name evidence="7" type="ORF">SAMN05444266_109189</name>
</gene>
<dbReference type="GO" id="GO:0016491">
    <property type="term" value="F:oxidoreductase activity"/>
    <property type="evidence" value="ECO:0007669"/>
    <property type="project" value="InterPro"/>
</dbReference>
<dbReference type="PANTHER" id="PTHR42852">
    <property type="entry name" value="THIOL:DISULFIDE INTERCHANGE PROTEIN DSBE"/>
    <property type="match status" value="1"/>
</dbReference>
<dbReference type="InterPro" id="IPR050553">
    <property type="entry name" value="Thioredoxin_ResA/DsbE_sf"/>
</dbReference>
<feature type="signal peptide" evidence="5">
    <location>
        <begin position="1"/>
        <end position="24"/>
    </location>
</feature>
<keyword evidence="3" id="KW-1015">Disulfide bond</keyword>
<dbReference type="GO" id="GO:0017004">
    <property type="term" value="P:cytochrome complex assembly"/>
    <property type="evidence" value="ECO:0007669"/>
    <property type="project" value="UniProtKB-KW"/>
</dbReference>
<evidence type="ECO:0000256" key="3">
    <source>
        <dbReference type="ARBA" id="ARBA00023157"/>
    </source>
</evidence>
<dbReference type="PROSITE" id="PS51352">
    <property type="entry name" value="THIOREDOXIN_2"/>
    <property type="match status" value="1"/>
</dbReference>
<keyword evidence="8" id="KW-1185">Reference proteome</keyword>
<evidence type="ECO:0000256" key="1">
    <source>
        <dbReference type="ARBA" id="ARBA00004196"/>
    </source>
</evidence>
<dbReference type="CDD" id="cd02966">
    <property type="entry name" value="TlpA_like_family"/>
    <property type="match status" value="1"/>
</dbReference>
<dbReference type="SUPFAM" id="SSF52833">
    <property type="entry name" value="Thioredoxin-like"/>
    <property type="match status" value="1"/>
</dbReference>
<evidence type="ECO:0000313" key="8">
    <source>
        <dbReference type="Proteomes" id="UP000184420"/>
    </source>
</evidence>
<dbReference type="GO" id="GO:0016209">
    <property type="term" value="F:antioxidant activity"/>
    <property type="evidence" value="ECO:0007669"/>
    <property type="project" value="InterPro"/>
</dbReference>
<dbReference type="Proteomes" id="UP000184420">
    <property type="component" value="Unassembled WGS sequence"/>
</dbReference>
<dbReference type="PROSITE" id="PS51257">
    <property type="entry name" value="PROKAR_LIPOPROTEIN"/>
    <property type="match status" value="1"/>
</dbReference>
<dbReference type="Pfam" id="PF00578">
    <property type="entry name" value="AhpC-TSA"/>
    <property type="match status" value="1"/>
</dbReference>
<dbReference type="GO" id="GO:0030313">
    <property type="term" value="C:cell envelope"/>
    <property type="evidence" value="ECO:0007669"/>
    <property type="project" value="UniProtKB-SubCell"/>
</dbReference>
<organism evidence="7 8">
    <name type="scientific">Chitinophaga jiangningensis</name>
    <dbReference type="NCBI Taxonomy" id="1419482"/>
    <lineage>
        <taxon>Bacteria</taxon>
        <taxon>Pseudomonadati</taxon>
        <taxon>Bacteroidota</taxon>
        <taxon>Chitinophagia</taxon>
        <taxon>Chitinophagales</taxon>
        <taxon>Chitinophagaceae</taxon>
        <taxon>Chitinophaga</taxon>
    </lineage>
</organism>
<evidence type="ECO:0000256" key="5">
    <source>
        <dbReference type="SAM" id="SignalP"/>
    </source>
</evidence>
<comment type="subcellular location">
    <subcellularLocation>
        <location evidence="1">Cell envelope</location>
    </subcellularLocation>
</comment>
<keyword evidence="5" id="KW-0732">Signal</keyword>
<feature type="domain" description="Thioredoxin" evidence="6">
    <location>
        <begin position="221"/>
        <end position="363"/>
    </location>
</feature>
<evidence type="ECO:0000256" key="2">
    <source>
        <dbReference type="ARBA" id="ARBA00022748"/>
    </source>
</evidence>
<sequence>MKKQLIVCTLLAAAACKPAVPKHASIMADIKGLTDSIVHIMVPVADSARTDSAVVTNGKFTWTGEVGDVQKIYIGTSTRYIDLYMGNDAVTIKGNLDAVENLVITGSPAQDEYKAFTASIKDITDQEGALYGNWEEAHKTDSGTKAIENKLETLRNQRHDRTVAYIRSHPASAISVNMLADMAVMGEYAPLDSLYKTLDTAVQHGSTGTRLAKRLEVLKRSAIGAQMMDFTQNDTNGKPVTLSDLKGKYVLVDFWASWCGPCRAENPNVLKAYNAFKDKNFTVVGVSLDDNEEKWKAAIKQDGMPWIQLSDLKGWRNEVAQQYGIQGIPYSLLIDPDGKIVAKELRGNKLHETLASLLNNQKPAI</sequence>
<evidence type="ECO:0000313" key="7">
    <source>
        <dbReference type="EMBL" id="SHM61218.1"/>
    </source>
</evidence>
<dbReference type="PROSITE" id="PS00194">
    <property type="entry name" value="THIOREDOXIN_1"/>
    <property type="match status" value="1"/>
</dbReference>
<proteinExistence type="predicted"/>
<evidence type="ECO:0000259" key="6">
    <source>
        <dbReference type="PROSITE" id="PS51352"/>
    </source>
</evidence>
<dbReference type="AlphaFoldDB" id="A0A1M7K7J9"/>
<dbReference type="InterPro" id="IPR017937">
    <property type="entry name" value="Thioredoxin_CS"/>
</dbReference>
<protein>
    <submittedName>
        <fullName evidence="7">Peroxiredoxin</fullName>
    </submittedName>
</protein>